<accession>A0A292PYW9</accession>
<evidence type="ECO:0000256" key="1">
    <source>
        <dbReference type="SAM" id="MobiDB-lite"/>
    </source>
</evidence>
<feature type="compositionally biased region" description="Polar residues" evidence="1">
    <location>
        <begin position="314"/>
        <end position="327"/>
    </location>
</feature>
<protein>
    <submittedName>
        <fullName evidence="2">Uncharacterized protein</fullName>
    </submittedName>
</protein>
<proteinExistence type="predicted"/>
<sequence length="816" mass="88807">MDRPSARASAKKRKAGEAPEIPVEASKKTKLYNINRSSPDTISDNDDFQEEDTTAFTTTGHKIARVSNAKKVAPKAKINTSKNSKVTTKPAEIEGGRVAEAIISKQASNPTKTLKRKSTGGGSEERLGFALPAKKAKVGQSQKGETTGEVIEEVRNVGEVHKKPKVKETAGKHGPISALRRVKVGTAPQGEKVDKPAKTKGMRDNPKAGRVKDTARVTKAIIADNSPETSNSDSEIEITAPEGSNNVKASKDKTALNAGGGEPVPGKVAANIGLEMARRRIAPSCKALDKESIDVVENTVQDVGTRKGSRAKGFQQNENNSTSSQGSRFGKAKDRTTTNAIEGERNQVKANAKVPHNGPKSHKASQGETSTQDIVEIDEDHETPSSGKAKNNVTTTTKPISAPASQEAGGLLGLGVAKSISRDDLPEITSRASSRDGRAGASTSIPQISEVEPPRHPFIVTDPNKPRPRGLGRTHFEETPAYKNLMEVATQVKRAARILTKKLVSAKAASKNSSAEEQQNIVVNACEKVKKFVKIYSPQIKFLNAEEHTALLRAAVQCLGGAEAAELPNRDFQKVLWTFLEGMKLSESQAITVGLYPILEIYKMEEESGELGPGVKQLIASVNASLVRKSKAAEARLVDPDYLPEDYLTRMQKRVLAMGNVSKPISDEWEKFLKDSAPPKAVQRAQPLSYVDQVVPLYQPIPPTIKPKPARAKSQWEKNHMVSKIISKNRSNKRLETKIRNAYKVVREHKTYDLEQDDGEPTEYRSCGRPPRFDETKEARQILEYDAFGKPIWPNDAEEAGGSMVHGSFSNPLEFN</sequence>
<feature type="region of interest" description="Disordered" evidence="1">
    <location>
        <begin position="300"/>
        <end position="406"/>
    </location>
</feature>
<dbReference type="Proteomes" id="UP001412239">
    <property type="component" value="Unassembled WGS sequence"/>
</dbReference>
<reference evidence="2" key="1">
    <citation type="submission" date="2015-10" db="EMBL/GenBank/DDBJ databases">
        <authorList>
            <person name="Regsiter A."/>
            <person name="william w."/>
        </authorList>
    </citation>
    <scope>NUCLEOTIDE SEQUENCE</scope>
    <source>
        <strain evidence="2">Montdore</strain>
    </source>
</reference>
<feature type="compositionally biased region" description="Basic and acidic residues" evidence="1">
    <location>
        <begin position="191"/>
        <end position="216"/>
    </location>
</feature>
<feature type="compositionally biased region" description="Polar residues" evidence="1">
    <location>
        <begin position="384"/>
        <end position="399"/>
    </location>
</feature>
<feature type="region of interest" description="Disordered" evidence="1">
    <location>
        <begin position="428"/>
        <end position="474"/>
    </location>
</feature>
<feature type="region of interest" description="Disordered" evidence="1">
    <location>
        <begin position="1"/>
        <end position="54"/>
    </location>
</feature>
<feature type="region of interest" description="Disordered" evidence="1">
    <location>
        <begin position="102"/>
        <end position="267"/>
    </location>
</feature>
<feature type="compositionally biased region" description="Polar residues" evidence="1">
    <location>
        <begin position="364"/>
        <end position="373"/>
    </location>
</feature>
<keyword evidence="3" id="KW-1185">Reference proteome</keyword>
<evidence type="ECO:0000313" key="3">
    <source>
        <dbReference type="Proteomes" id="UP001412239"/>
    </source>
</evidence>
<name>A0A292PYW9_9PEZI</name>
<dbReference type="AlphaFoldDB" id="A0A292PYW9"/>
<feature type="compositionally biased region" description="Polar residues" evidence="1">
    <location>
        <begin position="32"/>
        <end position="42"/>
    </location>
</feature>
<feature type="compositionally biased region" description="Acidic residues" evidence="1">
    <location>
        <begin position="43"/>
        <end position="53"/>
    </location>
</feature>
<dbReference type="EMBL" id="LN890983">
    <property type="protein sequence ID" value="CUS12776.1"/>
    <property type="molecule type" value="Genomic_DNA"/>
</dbReference>
<evidence type="ECO:0000313" key="2">
    <source>
        <dbReference type="EMBL" id="CUS12776.1"/>
    </source>
</evidence>
<organism evidence="2 3">
    <name type="scientific">Tuber aestivum</name>
    <name type="common">summer truffle</name>
    <dbReference type="NCBI Taxonomy" id="59557"/>
    <lineage>
        <taxon>Eukaryota</taxon>
        <taxon>Fungi</taxon>
        <taxon>Dikarya</taxon>
        <taxon>Ascomycota</taxon>
        <taxon>Pezizomycotina</taxon>
        <taxon>Pezizomycetes</taxon>
        <taxon>Pezizales</taxon>
        <taxon>Tuberaceae</taxon>
        <taxon>Tuber</taxon>
    </lineage>
</organism>
<feature type="compositionally biased region" description="Basic and acidic residues" evidence="1">
    <location>
        <begin position="331"/>
        <end position="347"/>
    </location>
</feature>
<gene>
    <name evidence="2" type="ORF">GSTUAT00003049001</name>
</gene>
<feature type="compositionally biased region" description="Basic and acidic residues" evidence="1">
    <location>
        <begin position="152"/>
        <end position="171"/>
    </location>
</feature>